<sequence length="194" mass="21660">MTMANAHADNGRTGLLKLPAELRNRIYEEALRLENPYALLQTCRQVLEEVRNKVIRQVPSMGQIYGILPQAMLEVTRINIKIEVIIAATVQGFLTALACFLNSNASRCETLHIMVKQKVLGNYEICALLRDNYVNPLRPLNGTFNMITESRRIIAKVKQIAVAVVEAFLSRTVPEGRGFKMAAHLGDILPGIEC</sequence>
<dbReference type="RefSeq" id="XP_047766707.1">
    <property type="nucleotide sequence ID" value="XM_047908724.1"/>
</dbReference>
<protein>
    <submittedName>
        <fullName evidence="1">Uncharacterized protein</fullName>
    </submittedName>
</protein>
<dbReference type="AlphaFoldDB" id="A0A9Q8PH06"/>
<evidence type="ECO:0000313" key="1">
    <source>
        <dbReference type="EMBL" id="UJO22341.1"/>
    </source>
</evidence>
<gene>
    <name evidence="1" type="ORF">CLAFUR5_09576</name>
</gene>
<dbReference type="EMBL" id="CP090171">
    <property type="protein sequence ID" value="UJO22341.1"/>
    <property type="molecule type" value="Genomic_DNA"/>
</dbReference>
<organism evidence="1 2">
    <name type="scientific">Passalora fulva</name>
    <name type="common">Tomato leaf mold</name>
    <name type="synonym">Cladosporium fulvum</name>
    <dbReference type="NCBI Taxonomy" id="5499"/>
    <lineage>
        <taxon>Eukaryota</taxon>
        <taxon>Fungi</taxon>
        <taxon>Dikarya</taxon>
        <taxon>Ascomycota</taxon>
        <taxon>Pezizomycotina</taxon>
        <taxon>Dothideomycetes</taxon>
        <taxon>Dothideomycetidae</taxon>
        <taxon>Mycosphaerellales</taxon>
        <taxon>Mycosphaerellaceae</taxon>
        <taxon>Fulvia</taxon>
    </lineage>
</organism>
<dbReference type="KEGG" id="ffu:CLAFUR5_09576"/>
<evidence type="ECO:0000313" key="2">
    <source>
        <dbReference type="Proteomes" id="UP000756132"/>
    </source>
</evidence>
<proteinExistence type="predicted"/>
<dbReference type="GeneID" id="71989454"/>
<reference evidence="1" key="1">
    <citation type="submission" date="2021-12" db="EMBL/GenBank/DDBJ databases">
        <authorList>
            <person name="Zaccaron A."/>
            <person name="Stergiopoulos I."/>
        </authorList>
    </citation>
    <scope>NUCLEOTIDE SEQUENCE</scope>
    <source>
        <strain evidence="1">Race5_Kim</strain>
    </source>
</reference>
<dbReference type="Proteomes" id="UP000756132">
    <property type="component" value="Chromosome 9"/>
</dbReference>
<name>A0A9Q8PH06_PASFU</name>
<accession>A0A9Q8PH06</accession>
<reference evidence="1" key="2">
    <citation type="journal article" date="2022" name="Microb. Genom.">
        <title>A chromosome-scale genome assembly of the tomato pathogen Cladosporium fulvum reveals a compartmentalized genome architecture and the presence of a dispensable chromosome.</title>
        <authorList>
            <person name="Zaccaron A.Z."/>
            <person name="Chen L.H."/>
            <person name="Samaras A."/>
            <person name="Stergiopoulos I."/>
        </authorList>
    </citation>
    <scope>NUCLEOTIDE SEQUENCE</scope>
    <source>
        <strain evidence="1">Race5_Kim</strain>
    </source>
</reference>
<keyword evidence="2" id="KW-1185">Reference proteome</keyword>
<dbReference type="OMA" id="FNMITES"/>